<evidence type="ECO:0000259" key="2">
    <source>
        <dbReference type="SMART" id="SM00528"/>
    </source>
</evidence>
<dbReference type="RefSeq" id="WP_245965671.1">
    <property type="nucleotide sequence ID" value="NZ_QPJK01000003.1"/>
</dbReference>
<dbReference type="Gene3D" id="4.10.430.10">
    <property type="entry name" value="Histone-like protein H-NS, C-terminal domain"/>
    <property type="match status" value="1"/>
</dbReference>
<dbReference type="EMBL" id="QPJK01000003">
    <property type="protein sequence ID" value="RCW72405.1"/>
    <property type="molecule type" value="Genomic_DNA"/>
</dbReference>
<sequence>MKNRRTSAKPSMAEPTETLKEIDQEIARLKERAASIIASEKAGVIERIKEAIAYYSLTAAELGLGAQGPAGKRGKSPKAARPAKVSARAVGDSAGASSTATPVKKTRAGAGGVKYKDDAGNSWSGFGPKPRWLTEALAGGKTLDDLKA</sequence>
<proteinExistence type="predicted"/>
<keyword evidence="3" id="KW-0238">DNA-binding</keyword>
<comment type="caution">
    <text evidence="3">The sequence shown here is derived from an EMBL/GenBank/DDBJ whole genome shotgun (WGS) entry which is preliminary data.</text>
</comment>
<name>A0A368XWZ4_9BURK</name>
<dbReference type="AlphaFoldDB" id="A0A368XWZ4"/>
<accession>A0A368XWZ4</accession>
<dbReference type="SUPFAM" id="SSF81273">
    <property type="entry name" value="H-NS histone-like proteins"/>
    <property type="match status" value="1"/>
</dbReference>
<dbReference type="GO" id="GO:0003677">
    <property type="term" value="F:DNA binding"/>
    <property type="evidence" value="ECO:0007669"/>
    <property type="project" value="UniProtKB-KW"/>
</dbReference>
<dbReference type="SMART" id="SM00528">
    <property type="entry name" value="HNS"/>
    <property type="match status" value="1"/>
</dbReference>
<feature type="region of interest" description="Disordered" evidence="1">
    <location>
        <begin position="66"/>
        <end position="114"/>
    </location>
</feature>
<gene>
    <name evidence="3" type="ORF">DES41_1039</name>
</gene>
<dbReference type="InterPro" id="IPR037150">
    <property type="entry name" value="H-NS_C_dom_sf"/>
</dbReference>
<evidence type="ECO:0000256" key="1">
    <source>
        <dbReference type="SAM" id="MobiDB-lite"/>
    </source>
</evidence>
<keyword evidence="4" id="KW-1185">Reference proteome</keyword>
<reference evidence="3 4" key="1">
    <citation type="submission" date="2018-07" db="EMBL/GenBank/DDBJ databases">
        <title>Genomic Encyclopedia of Type Strains, Phase IV (KMG-IV): sequencing the most valuable type-strain genomes for metagenomic binning, comparative biology and taxonomic classification.</title>
        <authorList>
            <person name="Goeker M."/>
        </authorList>
    </citation>
    <scope>NUCLEOTIDE SEQUENCE [LARGE SCALE GENOMIC DNA]</scope>
    <source>
        <strain evidence="3 4">DSM 21634</strain>
    </source>
</reference>
<organism evidence="3 4">
    <name type="scientific">Pseudorhodoferax soli</name>
    <dbReference type="NCBI Taxonomy" id="545864"/>
    <lineage>
        <taxon>Bacteria</taxon>
        <taxon>Pseudomonadati</taxon>
        <taxon>Pseudomonadota</taxon>
        <taxon>Betaproteobacteria</taxon>
        <taxon>Burkholderiales</taxon>
        <taxon>Comamonadaceae</taxon>
    </lineage>
</organism>
<dbReference type="InterPro" id="IPR027444">
    <property type="entry name" value="H-NS_C_dom"/>
</dbReference>
<dbReference type="Proteomes" id="UP000252884">
    <property type="component" value="Unassembled WGS sequence"/>
</dbReference>
<feature type="domain" description="DNA-binding protein H-NS-like C-terminal" evidence="2">
    <location>
        <begin position="103"/>
        <end position="148"/>
    </location>
</feature>
<evidence type="ECO:0000313" key="4">
    <source>
        <dbReference type="Proteomes" id="UP000252884"/>
    </source>
</evidence>
<protein>
    <submittedName>
        <fullName evidence="3">DNA-binding protein H-NS</fullName>
    </submittedName>
</protein>
<evidence type="ECO:0000313" key="3">
    <source>
        <dbReference type="EMBL" id="RCW72405.1"/>
    </source>
</evidence>
<dbReference type="Pfam" id="PF00816">
    <property type="entry name" value="Histone_HNS"/>
    <property type="match status" value="1"/>
</dbReference>